<feature type="region of interest" description="Disordered" evidence="1">
    <location>
        <begin position="200"/>
        <end position="221"/>
    </location>
</feature>
<evidence type="ECO:0000256" key="1">
    <source>
        <dbReference type="SAM" id="MobiDB-lite"/>
    </source>
</evidence>
<feature type="region of interest" description="Disordered" evidence="1">
    <location>
        <begin position="76"/>
        <end position="97"/>
    </location>
</feature>
<dbReference type="EMBL" id="JARJCN010000007">
    <property type="protein sequence ID" value="KAJ7099457.1"/>
    <property type="molecule type" value="Genomic_DNA"/>
</dbReference>
<feature type="region of interest" description="Disordered" evidence="1">
    <location>
        <begin position="346"/>
        <end position="370"/>
    </location>
</feature>
<feature type="compositionally biased region" description="Basic residues" evidence="1">
    <location>
        <begin position="23"/>
        <end position="32"/>
    </location>
</feature>
<feature type="region of interest" description="Disordered" evidence="1">
    <location>
        <begin position="300"/>
        <end position="329"/>
    </location>
</feature>
<evidence type="ECO:0000313" key="3">
    <source>
        <dbReference type="Proteomes" id="UP001222325"/>
    </source>
</evidence>
<feature type="compositionally biased region" description="Polar residues" evidence="1">
    <location>
        <begin position="7"/>
        <end position="22"/>
    </location>
</feature>
<accession>A0AAD6XTY2</accession>
<proteinExistence type="predicted"/>
<evidence type="ECO:0000313" key="2">
    <source>
        <dbReference type="EMBL" id="KAJ7099457.1"/>
    </source>
</evidence>
<reference evidence="2" key="1">
    <citation type="submission" date="2023-03" db="EMBL/GenBank/DDBJ databases">
        <title>Massive genome expansion in bonnet fungi (Mycena s.s.) driven by repeated elements and novel gene families across ecological guilds.</title>
        <authorList>
            <consortium name="Lawrence Berkeley National Laboratory"/>
            <person name="Harder C.B."/>
            <person name="Miyauchi S."/>
            <person name="Viragh M."/>
            <person name="Kuo A."/>
            <person name="Thoen E."/>
            <person name="Andreopoulos B."/>
            <person name="Lu D."/>
            <person name="Skrede I."/>
            <person name="Drula E."/>
            <person name="Henrissat B."/>
            <person name="Morin E."/>
            <person name="Kohler A."/>
            <person name="Barry K."/>
            <person name="LaButti K."/>
            <person name="Morin E."/>
            <person name="Salamov A."/>
            <person name="Lipzen A."/>
            <person name="Mereny Z."/>
            <person name="Hegedus B."/>
            <person name="Baldrian P."/>
            <person name="Stursova M."/>
            <person name="Weitz H."/>
            <person name="Taylor A."/>
            <person name="Grigoriev I.V."/>
            <person name="Nagy L.G."/>
            <person name="Martin F."/>
            <person name="Kauserud H."/>
        </authorList>
    </citation>
    <scope>NUCLEOTIDE SEQUENCE</scope>
    <source>
        <strain evidence="2">CBHHK173m</strain>
    </source>
</reference>
<feature type="compositionally biased region" description="Polar residues" evidence="1">
    <location>
        <begin position="86"/>
        <end position="97"/>
    </location>
</feature>
<feature type="compositionally biased region" description="Basic residues" evidence="1">
    <location>
        <begin position="350"/>
        <end position="359"/>
    </location>
</feature>
<sequence length="411" mass="44179">MKLMKSISKSPSEFSGAGTTISGRRKPRHRCTNTHARPPSESPPVPLPLAASDIPTPTTVSLSIRTLPALSHAGRETSAAVKNGQVGHTTRASTRQLRTSEVGATYARLGAGAYIPGVVYDHGTDAEAEEVQCENEGVPPAPTLPVPPGHVDEQRGMRCVPAFPFGDVEPDLHAACAGGDEEQGRAIDGMRTTSRRRIRRWGGGTGAGTHTMQGTSQQLTSTRPPLLPPQQRMHAASPVLLSAAAVPSALRESGQRPTASNGIRPEVLAASARAPCRPPLPPSPCSRRCSRAAPAWEQLQRKSWRPPREPRAARHFRPRRAPAPPLPHTATISPLRELRTQRAELDCDHRRPKSPHRARSSQGVAARNVPLRRRCASPVLRAQCRLRMRGSVHARGSSNASSAFVARRCGS</sequence>
<comment type="caution">
    <text evidence="2">The sequence shown here is derived from an EMBL/GenBank/DDBJ whole genome shotgun (WGS) entry which is preliminary data.</text>
</comment>
<gene>
    <name evidence="2" type="ORF">B0H15DRAFT_797102</name>
</gene>
<organism evidence="2 3">
    <name type="scientific">Mycena belliarum</name>
    <dbReference type="NCBI Taxonomy" id="1033014"/>
    <lineage>
        <taxon>Eukaryota</taxon>
        <taxon>Fungi</taxon>
        <taxon>Dikarya</taxon>
        <taxon>Basidiomycota</taxon>
        <taxon>Agaricomycotina</taxon>
        <taxon>Agaricomycetes</taxon>
        <taxon>Agaricomycetidae</taxon>
        <taxon>Agaricales</taxon>
        <taxon>Marasmiineae</taxon>
        <taxon>Mycenaceae</taxon>
        <taxon>Mycena</taxon>
    </lineage>
</organism>
<dbReference type="Proteomes" id="UP001222325">
    <property type="component" value="Unassembled WGS sequence"/>
</dbReference>
<feature type="region of interest" description="Disordered" evidence="1">
    <location>
        <begin position="1"/>
        <end position="49"/>
    </location>
</feature>
<name>A0AAD6XTY2_9AGAR</name>
<dbReference type="AlphaFoldDB" id="A0AAD6XTY2"/>
<protein>
    <submittedName>
        <fullName evidence="2">Uncharacterized protein</fullName>
    </submittedName>
</protein>
<keyword evidence="3" id="KW-1185">Reference proteome</keyword>